<dbReference type="PANTHER" id="PTHR12378:SF62">
    <property type="entry name" value="PPPDE DOMAIN-CONTAINING PROTEIN"/>
    <property type="match status" value="1"/>
</dbReference>
<dbReference type="Pfam" id="PF03171">
    <property type="entry name" value="2OG-FeII_Oxy"/>
    <property type="match status" value="1"/>
</dbReference>
<evidence type="ECO:0008006" key="11">
    <source>
        <dbReference type="Google" id="ProtNLM"/>
    </source>
</evidence>
<dbReference type="Gene3D" id="3.90.1720.30">
    <property type="entry name" value="PPPDE domains"/>
    <property type="match status" value="1"/>
</dbReference>
<evidence type="ECO:0000256" key="5">
    <source>
        <dbReference type="ARBA" id="ARBA00023004"/>
    </source>
</evidence>
<feature type="region of interest" description="Disordered" evidence="6">
    <location>
        <begin position="669"/>
        <end position="694"/>
    </location>
</feature>
<dbReference type="EMBL" id="JAGKQM010000018">
    <property type="protein sequence ID" value="KAH0865680.1"/>
    <property type="molecule type" value="Genomic_DNA"/>
</dbReference>
<reference evidence="9 10" key="1">
    <citation type="submission" date="2021-05" db="EMBL/GenBank/DDBJ databases">
        <title>Genome Assembly of Synthetic Allotetraploid Brassica napus Reveals Homoeologous Exchanges between Subgenomes.</title>
        <authorList>
            <person name="Davis J.T."/>
        </authorList>
    </citation>
    <scope>NUCLEOTIDE SEQUENCE [LARGE SCALE GENOMIC DNA]</scope>
    <source>
        <strain evidence="10">cv. Da-Ae</strain>
        <tissue evidence="9">Seedling</tissue>
    </source>
</reference>
<evidence type="ECO:0000256" key="1">
    <source>
        <dbReference type="ARBA" id="ARBA00008140"/>
    </source>
</evidence>
<evidence type="ECO:0000313" key="10">
    <source>
        <dbReference type="Proteomes" id="UP000824890"/>
    </source>
</evidence>
<dbReference type="PROSITE" id="PS51858">
    <property type="entry name" value="PPPDE"/>
    <property type="match status" value="1"/>
</dbReference>
<dbReference type="Pfam" id="PF14226">
    <property type="entry name" value="DIOX_N"/>
    <property type="match status" value="1"/>
</dbReference>
<keyword evidence="10" id="KW-1185">Reference proteome</keyword>
<accession>A0ABQ7YEY1</accession>
<dbReference type="InterPro" id="IPR026992">
    <property type="entry name" value="DIOX_N"/>
</dbReference>
<comment type="caution">
    <text evidence="9">The sequence shown here is derived from an EMBL/GenBank/DDBJ whole genome shotgun (WGS) entry which is preliminary data.</text>
</comment>
<sequence length="694" mass="77221">MEMLCWSGSVRRKQKPGHFPVYLNVYDLTPMNAYGYWLGLGVFHSGVEVHGVEYAFGAHEYPSTGIFEVEPKKCPGFTFRKSILVGKTDKCARDVRVYMEKLAEEYRGNKYNLISRNCNHFCNEVCVKLTQKPIPRWVNRLARLGVLCNCVLPPRLNESKVRRVVKEELSEGEKKKKKMMNTSRSGPLLSTSSSSSTSDNNHRSHIRAKSTGNHSSSGSKKSQRQAQDKKSPSKNTQANDFEDISEIIKALNISTDDFAIRTTRFWKINFAPDKSLKLTESTKPKPTELFRVSSVGPTTCLGEHQQTATCQEHNQRPFTGVSTCNALTLRLESLKDLKAFAEAIDVVRDKGVAMAVAVASAEDIDAANVHVQTFSEVYDVVAVACPDRYVVGLSKTVIEKSSKVWMSVLEVLLTNDKIPVISLSGIDDVGGKKEDICRQIVEVFGKWGMFQAVDHGVDTNFMADMTRLARDFFALTTEEKLRFDMSGGKGGFGVSSHLLAFSYVGRGYEGLEGDSAVFHVPCDYSRWPDKPEGWLKVTEDYSERLMGLAYKVLEVLSEAMGLEKAALKNACVDMEQKIVVNYFPKRPKPDLALGMRHIDHGIITSLLQDQVSCLQATRDNGKTCVTVPLVPGALVINLGGIGHEVHDFRPSGGGGLKIEQTVHKHIPLSGSSCHRVSTKSKRRREGNHRRTNEF</sequence>
<dbReference type="PANTHER" id="PTHR12378">
    <property type="entry name" value="DESUMOYLATING ISOPEPTIDASE"/>
    <property type="match status" value="1"/>
</dbReference>
<evidence type="ECO:0000256" key="6">
    <source>
        <dbReference type="SAM" id="MobiDB-lite"/>
    </source>
</evidence>
<feature type="compositionally biased region" description="Low complexity" evidence="6">
    <location>
        <begin position="183"/>
        <end position="199"/>
    </location>
</feature>
<dbReference type="InterPro" id="IPR027443">
    <property type="entry name" value="IPNS-like_sf"/>
</dbReference>
<dbReference type="Proteomes" id="UP000824890">
    <property type="component" value="Unassembled WGS sequence"/>
</dbReference>
<comment type="similarity">
    <text evidence="1">Belongs to the DeSI family.</text>
</comment>
<evidence type="ECO:0000259" key="7">
    <source>
        <dbReference type="PROSITE" id="PS51471"/>
    </source>
</evidence>
<dbReference type="InterPro" id="IPR044861">
    <property type="entry name" value="IPNS-like_FE2OG_OXY"/>
</dbReference>
<dbReference type="Gene3D" id="2.60.120.330">
    <property type="entry name" value="B-lactam Antibiotic, Isopenicillin N Synthase, Chain"/>
    <property type="match status" value="1"/>
</dbReference>
<keyword evidence="2" id="KW-0645">Protease</keyword>
<name>A0ABQ7YEY1_BRANA</name>
<evidence type="ECO:0000256" key="3">
    <source>
        <dbReference type="ARBA" id="ARBA00022723"/>
    </source>
</evidence>
<protein>
    <recommendedName>
        <fullName evidence="11">PPPDE domain-containing protein</fullName>
    </recommendedName>
</protein>
<dbReference type="Pfam" id="PF05903">
    <property type="entry name" value="Peptidase_C97"/>
    <property type="match status" value="1"/>
</dbReference>
<keyword evidence="3" id="KW-0479">Metal-binding</keyword>
<dbReference type="SMART" id="SM01179">
    <property type="entry name" value="DUF862"/>
    <property type="match status" value="1"/>
</dbReference>
<feature type="compositionally biased region" description="Basic residues" evidence="6">
    <location>
        <begin position="676"/>
        <end position="687"/>
    </location>
</feature>
<feature type="compositionally biased region" description="Basic and acidic residues" evidence="6">
    <location>
        <begin position="164"/>
        <end position="174"/>
    </location>
</feature>
<dbReference type="InterPro" id="IPR005123">
    <property type="entry name" value="Oxoglu/Fe-dep_dioxygenase_dom"/>
</dbReference>
<dbReference type="InterPro" id="IPR008580">
    <property type="entry name" value="PPPDE_dom"/>
</dbReference>
<organism evidence="9 10">
    <name type="scientific">Brassica napus</name>
    <name type="common">Rape</name>
    <dbReference type="NCBI Taxonomy" id="3708"/>
    <lineage>
        <taxon>Eukaryota</taxon>
        <taxon>Viridiplantae</taxon>
        <taxon>Streptophyta</taxon>
        <taxon>Embryophyta</taxon>
        <taxon>Tracheophyta</taxon>
        <taxon>Spermatophyta</taxon>
        <taxon>Magnoliopsida</taxon>
        <taxon>eudicotyledons</taxon>
        <taxon>Gunneridae</taxon>
        <taxon>Pentapetalae</taxon>
        <taxon>rosids</taxon>
        <taxon>malvids</taxon>
        <taxon>Brassicales</taxon>
        <taxon>Brassicaceae</taxon>
        <taxon>Brassiceae</taxon>
        <taxon>Brassica</taxon>
    </lineage>
</organism>
<evidence type="ECO:0000256" key="2">
    <source>
        <dbReference type="ARBA" id="ARBA00022670"/>
    </source>
</evidence>
<keyword evidence="5" id="KW-0408">Iron</keyword>
<dbReference type="PROSITE" id="PS51471">
    <property type="entry name" value="FE2OG_OXY"/>
    <property type="match status" value="1"/>
</dbReference>
<feature type="domain" description="Fe2OG dioxygenase" evidence="7">
    <location>
        <begin position="571"/>
        <end position="685"/>
    </location>
</feature>
<dbReference type="SUPFAM" id="SSF51197">
    <property type="entry name" value="Clavaminate synthase-like"/>
    <property type="match status" value="1"/>
</dbReference>
<keyword evidence="4" id="KW-0378">Hydrolase</keyword>
<feature type="compositionally biased region" description="Polar residues" evidence="6">
    <location>
        <begin position="210"/>
        <end position="220"/>
    </location>
</feature>
<proteinExistence type="inferred from homology"/>
<gene>
    <name evidence="9" type="ORF">HID58_082891</name>
</gene>
<feature type="region of interest" description="Disordered" evidence="6">
    <location>
        <begin position="164"/>
        <end position="238"/>
    </location>
</feature>
<evidence type="ECO:0000313" key="9">
    <source>
        <dbReference type="EMBL" id="KAH0865680.1"/>
    </source>
</evidence>
<feature type="domain" description="PPPDE" evidence="8">
    <location>
        <begin position="19"/>
        <end position="156"/>
    </location>
</feature>
<evidence type="ECO:0000259" key="8">
    <source>
        <dbReference type="PROSITE" id="PS51858"/>
    </source>
</evidence>
<evidence type="ECO:0000256" key="4">
    <source>
        <dbReference type="ARBA" id="ARBA00022801"/>
    </source>
</evidence>
<dbReference type="InterPro" id="IPR042266">
    <property type="entry name" value="PPPDE_sf"/>
</dbReference>